<gene>
    <name evidence="1" type="ORF">PsYK624_078540</name>
</gene>
<reference evidence="1 2" key="1">
    <citation type="submission" date="2021-08" db="EMBL/GenBank/DDBJ databases">
        <title>Draft Genome Sequence of Phanerochaete sordida strain YK-624.</title>
        <authorList>
            <person name="Mori T."/>
            <person name="Dohra H."/>
            <person name="Suzuki T."/>
            <person name="Kawagishi H."/>
            <person name="Hirai H."/>
        </authorList>
    </citation>
    <scope>NUCLEOTIDE SEQUENCE [LARGE SCALE GENOMIC DNA]</scope>
    <source>
        <strain evidence="1 2">YK-624</strain>
    </source>
</reference>
<evidence type="ECO:0000313" key="1">
    <source>
        <dbReference type="EMBL" id="GJE91704.1"/>
    </source>
</evidence>
<dbReference type="AlphaFoldDB" id="A0A9P3LEK5"/>
<sequence>MPKWNGTLAKMSSSTSPLRKLVLISPAVDATNDFSKHAWTFPQLEELDSAFSLGSSLAVIASSTLKRLVLPSTDLRSLADALRKMPLLEELHVALRDSIVGSTMSLPLYSLRSLRLIGEADHCAALFRLLELPQDVRIAISPSGVQGPVTAFPVALGNMPDILQQLVSCTAGRPGSLLAPVVSLDIAFSAEGCRISGWRRVHVLPQSRTLAGPSPDVRLGISSDAAIGDAATLLSSLGALQGLQVLHIHLLPHVDAFLPFMRRLSTIAGLRVLVLDSVPLVVVLELVAITTAKELWLLSIDFSNGQSVTNAGAPNGTNSQTSWLDLIETCSLRAVTGQGFSSIMVDGRKEVTQNVVAMLSELPDTDVDFLADRPPECSRTW</sequence>
<comment type="caution">
    <text evidence="1">The sequence shown here is derived from an EMBL/GenBank/DDBJ whole genome shotgun (WGS) entry which is preliminary data.</text>
</comment>
<proteinExistence type="predicted"/>
<evidence type="ECO:0000313" key="2">
    <source>
        <dbReference type="Proteomes" id="UP000703269"/>
    </source>
</evidence>
<dbReference type="SUPFAM" id="SSF52058">
    <property type="entry name" value="L domain-like"/>
    <property type="match status" value="1"/>
</dbReference>
<protein>
    <submittedName>
        <fullName evidence="1">Uncharacterized protein</fullName>
    </submittedName>
</protein>
<dbReference type="EMBL" id="BPQB01000022">
    <property type="protein sequence ID" value="GJE91704.1"/>
    <property type="molecule type" value="Genomic_DNA"/>
</dbReference>
<dbReference type="Proteomes" id="UP000703269">
    <property type="component" value="Unassembled WGS sequence"/>
</dbReference>
<accession>A0A9P3LEK5</accession>
<name>A0A9P3LEK5_9APHY</name>
<organism evidence="1 2">
    <name type="scientific">Phanerochaete sordida</name>
    <dbReference type="NCBI Taxonomy" id="48140"/>
    <lineage>
        <taxon>Eukaryota</taxon>
        <taxon>Fungi</taxon>
        <taxon>Dikarya</taxon>
        <taxon>Basidiomycota</taxon>
        <taxon>Agaricomycotina</taxon>
        <taxon>Agaricomycetes</taxon>
        <taxon>Polyporales</taxon>
        <taxon>Phanerochaetaceae</taxon>
        <taxon>Phanerochaete</taxon>
    </lineage>
</organism>
<keyword evidence="2" id="KW-1185">Reference proteome</keyword>